<keyword evidence="3" id="KW-1185">Reference proteome</keyword>
<name>A0AAN9ME05_PHACN</name>
<dbReference type="AlphaFoldDB" id="A0AAN9ME05"/>
<comment type="caution">
    <text evidence="2">The sequence shown here is derived from an EMBL/GenBank/DDBJ whole genome shotgun (WGS) entry which is preliminary data.</text>
</comment>
<sequence length="109" mass="12004">MCPMFDRLHCDSDVRASRDANYIGLGSRFCILRPELITASFQAQAAEALKPTELVNDSQNAADADQKVKDSPNAADGDMQVNDSQNAADPYKPDSTKEEKLRMSKNLLL</sequence>
<reference evidence="2 3" key="1">
    <citation type="submission" date="2024-01" db="EMBL/GenBank/DDBJ databases">
        <title>The genomes of 5 underutilized Papilionoideae crops provide insights into root nodulation and disease resistanc.</title>
        <authorList>
            <person name="Jiang F."/>
        </authorList>
    </citation>
    <scope>NUCLEOTIDE SEQUENCE [LARGE SCALE GENOMIC DNA]</scope>
    <source>
        <strain evidence="2">JINMINGXINNONG_FW02</strain>
        <tissue evidence="2">Leaves</tissue>
    </source>
</reference>
<feature type="region of interest" description="Disordered" evidence="1">
    <location>
        <begin position="57"/>
        <end position="109"/>
    </location>
</feature>
<proteinExistence type="predicted"/>
<gene>
    <name evidence="2" type="ORF">VNO80_18554</name>
</gene>
<evidence type="ECO:0000313" key="2">
    <source>
        <dbReference type="EMBL" id="KAK7353115.1"/>
    </source>
</evidence>
<accession>A0AAN9ME05</accession>
<feature type="compositionally biased region" description="Basic and acidic residues" evidence="1">
    <location>
        <begin position="91"/>
        <end position="102"/>
    </location>
</feature>
<evidence type="ECO:0000313" key="3">
    <source>
        <dbReference type="Proteomes" id="UP001374584"/>
    </source>
</evidence>
<organism evidence="2 3">
    <name type="scientific">Phaseolus coccineus</name>
    <name type="common">Scarlet runner bean</name>
    <name type="synonym">Phaseolus multiflorus</name>
    <dbReference type="NCBI Taxonomy" id="3886"/>
    <lineage>
        <taxon>Eukaryota</taxon>
        <taxon>Viridiplantae</taxon>
        <taxon>Streptophyta</taxon>
        <taxon>Embryophyta</taxon>
        <taxon>Tracheophyta</taxon>
        <taxon>Spermatophyta</taxon>
        <taxon>Magnoliopsida</taxon>
        <taxon>eudicotyledons</taxon>
        <taxon>Gunneridae</taxon>
        <taxon>Pentapetalae</taxon>
        <taxon>rosids</taxon>
        <taxon>fabids</taxon>
        <taxon>Fabales</taxon>
        <taxon>Fabaceae</taxon>
        <taxon>Papilionoideae</taxon>
        <taxon>50 kb inversion clade</taxon>
        <taxon>NPAAA clade</taxon>
        <taxon>indigoferoid/millettioid clade</taxon>
        <taxon>Phaseoleae</taxon>
        <taxon>Phaseolus</taxon>
    </lineage>
</organism>
<dbReference type="EMBL" id="JAYMYR010000007">
    <property type="protein sequence ID" value="KAK7353115.1"/>
    <property type="molecule type" value="Genomic_DNA"/>
</dbReference>
<evidence type="ECO:0000256" key="1">
    <source>
        <dbReference type="SAM" id="MobiDB-lite"/>
    </source>
</evidence>
<protein>
    <submittedName>
        <fullName evidence="2">Uncharacterized protein</fullName>
    </submittedName>
</protein>
<dbReference type="Proteomes" id="UP001374584">
    <property type="component" value="Unassembled WGS sequence"/>
</dbReference>